<evidence type="ECO:0000259" key="1">
    <source>
        <dbReference type="Pfam" id="PF13521"/>
    </source>
</evidence>
<name>A0A5C8HWM7_9MICO</name>
<dbReference type="OrthoDB" id="7351510at2"/>
<dbReference type="SUPFAM" id="SSF52540">
    <property type="entry name" value="P-loop containing nucleoside triphosphate hydrolases"/>
    <property type="match status" value="1"/>
</dbReference>
<proteinExistence type="predicted"/>
<organism evidence="2 3">
    <name type="scientific">Microbacterium hatanonis</name>
    <dbReference type="NCBI Taxonomy" id="404366"/>
    <lineage>
        <taxon>Bacteria</taxon>
        <taxon>Bacillati</taxon>
        <taxon>Actinomycetota</taxon>
        <taxon>Actinomycetes</taxon>
        <taxon>Micrococcales</taxon>
        <taxon>Microbacteriaceae</taxon>
        <taxon>Microbacterium</taxon>
    </lineage>
</organism>
<keyword evidence="3" id="KW-1185">Reference proteome</keyword>
<evidence type="ECO:0000313" key="3">
    <source>
        <dbReference type="Proteomes" id="UP000321034"/>
    </source>
</evidence>
<dbReference type="InterPro" id="IPR027417">
    <property type="entry name" value="P-loop_NTPase"/>
</dbReference>
<dbReference type="Proteomes" id="UP000321034">
    <property type="component" value="Unassembled WGS sequence"/>
</dbReference>
<dbReference type="AlphaFoldDB" id="A0A5C8HWM7"/>
<dbReference type="EMBL" id="VRSV01000002">
    <property type="protein sequence ID" value="TXK10377.1"/>
    <property type="molecule type" value="Genomic_DNA"/>
</dbReference>
<dbReference type="RefSeq" id="WP_147895549.1">
    <property type="nucleotide sequence ID" value="NZ_BAAANR010000001.1"/>
</dbReference>
<reference evidence="2 3" key="1">
    <citation type="submission" date="2019-08" db="EMBL/GenBank/DDBJ databases">
        <authorList>
            <person name="Dong K."/>
        </authorList>
    </citation>
    <scope>NUCLEOTIDE SEQUENCE [LARGE SCALE GENOMIC DNA]</scope>
    <source>
        <strain evidence="2 3">JCM14558</strain>
    </source>
</reference>
<accession>A0A5C8HWM7</accession>
<comment type="caution">
    <text evidence="2">The sequence shown here is derived from an EMBL/GenBank/DDBJ whole genome shotgun (WGS) entry which is preliminary data.</text>
</comment>
<evidence type="ECO:0000313" key="2">
    <source>
        <dbReference type="EMBL" id="TXK10377.1"/>
    </source>
</evidence>
<gene>
    <name evidence="2" type="ORF">FVP77_16185</name>
</gene>
<dbReference type="InterPro" id="IPR038727">
    <property type="entry name" value="NadR/Ttd14_AAA_dom"/>
</dbReference>
<sequence length="187" mass="20095">MRIVVSGTHASGKSTLISDFAARHPEYSVLPDPFELMDEFWDAPGPAMFAAQLRLAADRLSNGEHGSHLIAERGPLDFLAYLSALEALDEAPVSPHLWDRATGIVRDSLRLVDLVVVLPLAGSDALVAGADEHLALREAMNDALLDLIDDRDVVDERARVVEITGDRGRRLAALEAAVAGSTAQKVP</sequence>
<dbReference type="Pfam" id="PF13521">
    <property type="entry name" value="AAA_28"/>
    <property type="match status" value="1"/>
</dbReference>
<protein>
    <submittedName>
        <fullName evidence="2">AAA family ATPase</fullName>
    </submittedName>
</protein>
<feature type="domain" description="NadR/Ttd14 AAA" evidence="1">
    <location>
        <begin position="2"/>
        <end position="151"/>
    </location>
</feature>
<dbReference type="Gene3D" id="3.40.50.300">
    <property type="entry name" value="P-loop containing nucleotide triphosphate hydrolases"/>
    <property type="match status" value="1"/>
</dbReference>